<organism evidence="1 2">
    <name type="scientific">Paraconiothyrium brasiliense</name>
    <dbReference type="NCBI Taxonomy" id="300254"/>
    <lineage>
        <taxon>Eukaryota</taxon>
        <taxon>Fungi</taxon>
        <taxon>Dikarya</taxon>
        <taxon>Ascomycota</taxon>
        <taxon>Pezizomycotina</taxon>
        <taxon>Dothideomycetes</taxon>
        <taxon>Pleosporomycetidae</taxon>
        <taxon>Pleosporales</taxon>
        <taxon>Massarineae</taxon>
        <taxon>Didymosphaeriaceae</taxon>
        <taxon>Paraconiothyrium</taxon>
    </lineage>
</organism>
<proteinExistence type="predicted"/>
<sequence length="410" mass="46761">MAAQENTQRPPTPTILKDAYTISASSDLTISVQGPKVDKGHRPIVRFQVEKIAVTSFSQYFENSLRFNTKFGHEVVLKDDDAGAMRVWLIYMHAAAMYAAKRPQGEIQNETVNEKPKKIGAEDEESLFNSPGVADTDITRIWHIINAGDKYLFDVSLLCGFFKKWYAKHVNLANGDADLLRQLAFPCYMFDHAQGFSAVTKWLAYNFEGHITEKRPIGIKFKHMHLAPPDFVGPMNPARGSLKTVLHRGIWDKAGEVLKKGDKNCHCGKWASVCGRYFAELVKIDAYPLEKVFPRNSINEILSRLGDFELGSIGNCRTCSVDWDTCIVRAIDNTTASFDGLCIDCMETSRPKRDGDVDYWKKLGSDYDGRFDGQCRIHHGEKTWYISWCGRDEHRRKLMNDHFERRSRFI</sequence>
<evidence type="ECO:0008006" key="3">
    <source>
        <dbReference type="Google" id="ProtNLM"/>
    </source>
</evidence>
<evidence type="ECO:0000313" key="1">
    <source>
        <dbReference type="EMBL" id="KAL1610718.1"/>
    </source>
</evidence>
<comment type="caution">
    <text evidence="1">The sequence shown here is derived from an EMBL/GenBank/DDBJ whole genome shotgun (WGS) entry which is preliminary data.</text>
</comment>
<dbReference type="Proteomes" id="UP001521785">
    <property type="component" value="Unassembled WGS sequence"/>
</dbReference>
<reference evidence="1 2" key="1">
    <citation type="submission" date="2024-02" db="EMBL/GenBank/DDBJ databases">
        <title>De novo assembly and annotation of 12 fungi associated with fruit tree decline syndrome in Ontario, Canada.</title>
        <authorList>
            <person name="Sulman M."/>
            <person name="Ellouze W."/>
            <person name="Ilyukhin E."/>
        </authorList>
    </citation>
    <scope>NUCLEOTIDE SEQUENCE [LARGE SCALE GENOMIC DNA]</scope>
    <source>
        <strain evidence="1 2">M42-189</strain>
    </source>
</reference>
<protein>
    <recommendedName>
        <fullName evidence="3">BTB domain-containing protein</fullName>
    </recommendedName>
</protein>
<keyword evidence="2" id="KW-1185">Reference proteome</keyword>
<name>A0ABR3S1Z3_9PLEO</name>
<evidence type="ECO:0000313" key="2">
    <source>
        <dbReference type="Proteomes" id="UP001521785"/>
    </source>
</evidence>
<dbReference type="EMBL" id="JAKJXO020000002">
    <property type="protein sequence ID" value="KAL1610718.1"/>
    <property type="molecule type" value="Genomic_DNA"/>
</dbReference>
<gene>
    <name evidence="1" type="ORF">SLS60_002388</name>
</gene>
<accession>A0ABR3S1Z3</accession>